<name>A0A345KPE8_9CAUD</name>
<reference evidence="1 2" key="1">
    <citation type="submission" date="2018-06" db="EMBL/GenBank/DDBJ databases">
        <authorList>
            <person name="Plymale R.C."/>
            <person name="Vermillion C.D."/>
            <person name="Bowman H."/>
            <person name="Gills J.R."/>
            <person name="Wooten L.C."/>
            <person name="Askins J.L."/>
            <person name="Brownlee C.M."/>
            <person name="Davis H.K."/>
            <person name="Edmondson E.M."/>
            <person name="Edwards S.L."/>
            <person name="Haberman K.L."/>
            <person name="Jacobs K.R."/>
            <person name="Jones G.C."/>
            <person name="Livingston L.W."/>
            <person name="Masengale M.E."/>
            <person name="Morrison C.M."/>
            <person name="Mullins A.M."/>
            <person name="Pate M.D."/>
            <person name="Pennington B.T."/>
            <person name="Pickard K.N."/>
            <person name="Rainwater D.R."/>
            <person name="Studdard A.C."/>
            <person name="Walker A.L."/>
            <person name="Reyna N.S."/>
            <person name="Garlena R.A."/>
            <person name="Russell D.A."/>
            <person name="Pope W.H."/>
            <person name="Jacobs-Sera D."/>
            <person name="Hendrix R.W."/>
            <person name="Hatfull G.F."/>
        </authorList>
    </citation>
    <scope>NUCLEOTIDE SEQUENCE [LARGE SCALE GENOMIC DNA]</scope>
</reference>
<evidence type="ECO:0000313" key="1">
    <source>
        <dbReference type="EMBL" id="AXH44900.1"/>
    </source>
</evidence>
<keyword evidence="2" id="KW-1185">Reference proteome</keyword>
<protein>
    <submittedName>
        <fullName evidence="1">Minor tail protein</fullName>
    </submittedName>
</protein>
<accession>A0A345KPE8</accession>
<dbReference type="Proteomes" id="UP000257630">
    <property type="component" value="Segment"/>
</dbReference>
<evidence type="ECO:0000313" key="2">
    <source>
        <dbReference type="Proteomes" id="UP000257630"/>
    </source>
</evidence>
<proteinExistence type="predicted"/>
<organism evidence="1 2">
    <name type="scientific">Gordonia phage Ribeye</name>
    <dbReference type="NCBI Taxonomy" id="2250417"/>
    <lineage>
        <taxon>Viruses</taxon>
        <taxon>Duplodnaviria</taxon>
        <taxon>Heunggongvirae</taxon>
        <taxon>Uroviricota</taxon>
        <taxon>Caudoviricetes</taxon>
        <taxon>Stackebrandtviridae</taxon>
        <taxon>Schenleyvirinae</taxon>
        <taxon>Kroosvirus</taxon>
        <taxon>Kroosvirus ribeye</taxon>
    </lineage>
</organism>
<dbReference type="RefSeq" id="YP_010002171.1">
    <property type="nucleotide sequence ID" value="NC_053241.1"/>
</dbReference>
<dbReference type="KEGG" id="vg:63026718"/>
<sequence>MTAPNLGPGSLADYDDVANAVGIAASQGRTAQSWIDEQVGRVAGEVNGVVGWIVDGLETVIENIVDFMTTGETRNLQSAAAFIHDKISDFVFDVIENLRDLWLALTSNYTGDDEWLLNIQSWRDSLFGWVDDVAEFIQNLLDAILRGIRGIPVVGGTIADIIGGVGKVASTATEAQQVSSSAISVGQTTIMNIATNRPLWESPDPTADTSLNWGDTAVSTGAARSVQTTTSTIARITKIRCREDQVKNTITFCAFASSTPTLYVDLFKLDPDTGIWSLLFSSPNIGAQVGVTMQHITYEFSPTGLPVSSGDVYALQFRSSGATVTFLSKTLELAPIPGIIPGAIGGSRNPTSDPAPATISTALMESYNDGNTLYAGLGSNFGQLAIPRSYYVSFDNYSWQNWVRNDVGGQLAIEDGYVVRTGTSDGHQAAVYGSQTLTDKQAVQFTVRESKTQPTLLYMSSGPTPGPANNVAFLGVTSVGIGLGYGTTMQSEINPGSSDWRTGAGTYRAEYNPADNTFRAYKWDGDEFIEILSWVDSSNRILHGAGRRYAGAAIYRALFLPGSSFDNFVLEDW</sequence>
<dbReference type="EMBL" id="MH450129">
    <property type="protein sequence ID" value="AXH44900.1"/>
    <property type="molecule type" value="Genomic_DNA"/>
</dbReference>
<dbReference type="GeneID" id="63026718"/>
<gene>
    <name evidence="1" type="primary">37</name>
    <name evidence="1" type="ORF">SEA_RIBEYE_37</name>
</gene>